<name>A0A5M3X6D6_9ACTN</name>
<comment type="caution">
    <text evidence="2">The sequence shown here is derived from an EMBL/GenBank/DDBJ whole genome shotgun (WGS) entry which is preliminary data.</text>
</comment>
<gene>
    <name evidence="2" type="ORF">Amac_073150</name>
</gene>
<dbReference type="Proteomes" id="UP000331127">
    <property type="component" value="Unassembled WGS sequence"/>
</dbReference>
<sequence>MCPAPARLAPAASDPASLANLAGARKLSHKVTARPGLANAPDRPNASVTGS</sequence>
<feature type="region of interest" description="Disordered" evidence="1">
    <location>
        <begin position="30"/>
        <end position="51"/>
    </location>
</feature>
<reference evidence="2 3" key="1">
    <citation type="submission" date="2019-10" db="EMBL/GenBank/DDBJ databases">
        <title>Whole genome shotgun sequence of Acrocarpospora macrocephala NBRC 16266.</title>
        <authorList>
            <person name="Ichikawa N."/>
            <person name="Kimura A."/>
            <person name="Kitahashi Y."/>
            <person name="Komaki H."/>
            <person name="Oguchi A."/>
        </authorList>
    </citation>
    <scope>NUCLEOTIDE SEQUENCE [LARGE SCALE GENOMIC DNA]</scope>
    <source>
        <strain evidence="2 3">NBRC 16266</strain>
    </source>
</reference>
<evidence type="ECO:0000313" key="2">
    <source>
        <dbReference type="EMBL" id="GES13718.1"/>
    </source>
</evidence>
<keyword evidence="3" id="KW-1185">Reference proteome</keyword>
<evidence type="ECO:0000313" key="3">
    <source>
        <dbReference type="Proteomes" id="UP000331127"/>
    </source>
</evidence>
<dbReference type="AlphaFoldDB" id="A0A5M3X6D6"/>
<protein>
    <submittedName>
        <fullName evidence="2">Uncharacterized protein</fullName>
    </submittedName>
</protein>
<proteinExistence type="predicted"/>
<evidence type="ECO:0000256" key="1">
    <source>
        <dbReference type="SAM" id="MobiDB-lite"/>
    </source>
</evidence>
<dbReference type="EMBL" id="BLAE01000049">
    <property type="protein sequence ID" value="GES13718.1"/>
    <property type="molecule type" value="Genomic_DNA"/>
</dbReference>
<accession>A0A5M3X6D6</accession>
<organism evidence="2 3">
    <name type="scientific">Acrocarpospora macrocephala</name>
    <dbReference type="NCBI Taxonomy" id="150177"/>
    <lineage>
        <taxon>Bacteria</taxon>
        <taxon>Bacillati</taxon>
        <taxon>Actinomycetota</taxon>
        <taxon>Actinomycetes</taxon>
        <taxon>Streptosporangiales</taxon>
        <taxon>Streptosporangiaceae</taxon>
        <taxon>Acrocarpospora</taxon>
    </lineage>
</organism>